<reference evidence="7 8" key="1">
    <citation type="submission" date="2017-06" db="EMBL/GenBank/DDBJ databases">
        <authorList>
            <person name="Kim H.J."/>
            <person name="Triplett B.A."/>
        </authorList>
    </citation>
    <scope>NUCLEOTIDE SEQUENCE [LARGE SCALE GENOMIC DNA]</scope>
    <source>
        <strain evidence="7 8">DSM 14713</strain>
    </source>
</reference>
<dbReference type="InterPro" id="IPR015421">
    <property type="entry name" value="PyrdxlP-dep_Trfase_major"/>
</dbReference>
<dbReference type="InterPro" id="IPR036390">
    <property type="entry name" value="WH_DNA-bd_sf"/>
</dbReference>
<dbReference type="InterPro" id="IPR036388">
    <property type="entry name" value="WH-like_DNA-bd_sf"/>
</dbReference>
<evidence type="ECO:0000256" key="2">
    <source>
        <dbReference type="ARBA" id="ARBA00022898"/>
    </source>
</evidence>
<keyword evidence="5" id="KW-0804">Transcription</keyword>
<dbReference type="PRINTS" id="PR00035">
    <property type="entry name" value="HTHGNTR"/>
</dbReference>
<organism evidence="7 8">
    <name type="scientific">Melittangium boletus DSM 14713</name>
    <dbReference type="NCBI Taxonomy" id="1294270"/>
    <lineage>
        <taxon>Bacteria</taxon>
        <taxon>Pseudomonadati</taxon>
        <taxon>Myxococcota</taxon>
        <taxon>Myxococcia</taxon>
        <taxon>Myxococcales</taxon>
        <taxon>Cystobacterineae</taxon>
        <taxon>Archangiaceae</taxon>
        <taxon>Melittangium</taxon>
    </lineage>
</organism>
<accession>A0A250IMY2</accession>
<dbReference type="AlphaFoldDB" id="A0A250IMY2"/>
<evidence type="ECO:0000313" key="8">
    <source>
        <dbReference type="Proteomes" id="UP000217289"/>
    </source>
</evidence>
<dbReference type="InterPro" id="IPR051446">
    <property type="entry name" value="HTH_trans_reg/aminotransferase"/>
</dbReference>
<dbReference type="GO" id="GO:0030170">
    <property type="term" value="F:pyridoxal phosphate binding"/>
    <property type="evidence" value="ECO:0007669"/>
    <property type="project" value="InterPro"/>
</dbReference>
<dbReference type="Pfam" id="PF00155">
    <property type="entry name" value="Aminotran_1_2"/>
    <property type="match status" value="1"/>
</dbReference>
<keyword evidence="8" id="KW-1185">Reference proteome</keyword>
<dbReference type="CDD" id="cd00609">
    <property type="entry name" value="AAT_like"/>
    <property type="match status" value="1"/>
</dbReference>
<dbReference type="GO" id="GO:0003677">
    <property type="term" value="F:DNA binding"/>
    <property type="evidence" value="ECO:0007669"/>
    <property type="project" value="UniProtKB-KW"/>
</dbReference>
<dbReference type="KEGG" id="mbd:MEBOL_006116"/>
<proteinExistence type="inferred from homology"/>
<evidence type="ECO:0000256" key="4">
    <source>
        <dbReference type="ARBA" id="ARBA00023125"/>
    </source>
</evidence>
<dbReference type="SMART" id="SM00345">
    <property type="entry name" value="HTH_GNTR"/>
    <property type="match status" value="1"/>
</dbReference>
<dbReference type="PROSITE" id="PS50949">
    <property type="entry name" value="HTH_GNTR"/>
    <property type="match status" value="1"/>
</dbReference>
<sequence>MKGWDLTLDLRAPSPTPLFVRIARALEGDIRRGRLPPGAPLPGSRTLAESLGVHRNTVLAAYRELETQGWIVTSAARATYVSPTLPDVPAHPSAGVPRETLPTQVGFALPTTPSRRVRLEPSRHTLVLAGGVPDVRLVPSALLARAYRRALKLEGRRLLDYGDARGHPRLRAALAGMLSSVRGLAVGADDLLITRGSQGAVDLVARTLVTPGETVAVEGLGYRPAWHALQLAGARLAPLPVDGEGLRVDALEALSRRTPVRAVYLTPHHHYPTTVTLSPARRLALLAWAREHRVALIEDDYDHEFHYEGRPVLPLASADRDGLVLYVGTLSKVLAPSLRLGFLAAPRPFLEHALGVREAVDRQGDSALEAAVAELLEEGEVQRHVRKMRGIYQERRDALVEALGKTLAGALSVSPPAGGMALWAHCAPEVDADAWAQAGLGEGVGFSPGSVYSFDNRPVPAVRLGFAALKESELTEAVRRMARALPGR</sequence>
<gene>
    <name evidence="7" type="ORF">MEBOL_006116</name>
</gene>
<dbReference type="OrthoDB" id="9808770at2"/>
<dbReference type="GO" id="GO:0003700">
    <property type="term" value="F:DNA-binding transcription factor activity"/>
    <property type="evidence" value="ECO:0007669"/>
    <property type="project" value="InterPro"/>
</dbReference>
<dbReference type="Gene3D" id="3.40.640.10">
    <property type="entry name" value="Type I PLP-dependent aspartate aminotransferase-like (Major domain)"/>
    <property type="match status" value="1"/>
</dbReference>
<keyword evidence="2" id="KW-0663">Pyridoxal phosphate</keyword>
<dbReference type="PANTHER" id="PTHR46577">
    <property type="entry name" value="HTH-TYPE TRANSCRIPTIONAL REGULATORY PROTEIN GABR"/>
    <property type="match status" value="1"/>
</dbReference>
<evidence type="ECO:0000313" key="7">
    <source>
        <dbReference type="EMBL" id="ATB32628.1"/>
    </source>
</evidence>
<feature type="domain" description="HTH gntR-type" evidence="6">
    <location>
        <begin position="16"/>
        <end position="84"/>
    </location>
</feature>
<name>A0A250IMY2_9BACT</name>
<dbReference type="CDD" id="cd07377">
    <property type="entry name" value="WHTH_GntR"/>
    <property type="match status" value="1"/>
</dbReference>
<dbReference type="RefSeq" id="WP_095980785.1">
    <property type="nucleotide sequence ID" value="NZ_CP022163.1"/>
</dbReference>
<comment type="similarity">
    <text evidence="1">In the C-terminal section; belongs to the class-I pyridoxal-phosphate-dependent aminotransferase family.</text>
</comment>
<evidence type="ECO:0000259" key="6">
    <source>
        <dbReference type="PROSITE" id="PS50949"/>
    </source>
</evidence>
<evidence type="ECO:0000256" key="5">
    <source>
        <dbReference type="ARBA" id="ARBA00023163"/>
    </source>
</evidence>
<dbReference type="PANTHER" id="PTHR46577:SF1">
    <property type="entry name" value="HTH-TYPE TRANSCRIPTIONAL REGULATORY PROTEIN GABR"/>
    <property type="match status" value="1"/>
</dbReference>
<dbReference type="Pfam" id="PF00392">
    <property type="entry name" value="GntR"/>
    <property type="match status" value="1"/>
</dbReference>
<dbReference type="Gene3D" id="1.10.10.10">
    <property type="entry name" value="Winged helix-like DNA-binding domain superfamily/Winged helix DNA-binding domain"/>
    <property type="match status" value="1"/>
</dbReference>
<dbReference type="InterPro" id="IPR015424">
    <property type="entry name" value="PyrdxlP-dep_Trfase"/>
</dbReference>
<dbReference type="InterPro" id="IPR004839">
    <property type="entry name" value="Aminotransferase_I/II_large"/>
</dbReference>
<dbReference type="InterPro" id="IPR000524">
    <property type="entry name" value="Tscrpt_reg_HTH_GntR"/>
</dbReference>
<dbReference type="SUPFAM" id="SSF53383">
    <property type="entry name" value="PLP-dependent transferases"/>
    <property type="match status" value="1"/>
</dbReference>
<keyword evidence="4" id="KW-0238">DNA-binding</keyword>
<evidence type="ECO:0000256" key="3">
    <source>
        <dbReference type="ARBA" id="ARBA00023015"/>
    </source>
</evidence>
<dbReference type="EMBL" id="CP022163">
    <property type="protein sequence ID" value="ATB32628.1"/>
    <property type="molecule type" value="Genomic_DNA"/>
</dbReference>
<dbReference type="SUPFAM" id="SSF46785">
    <property type="entry name" value="Winged helix' DNA-binding domain"/>
    <property type="match status" value="1"/>
</dbReference>
<protein>
    <submittedName>
        <fullName evidence="7">GntR family transcriptional regulator</fullName>
    </submittedName>
</protein>
<dbReference type="Proteomes" id="UP000217289">
    <property type="component" value="Chromosome"/>
</dbReference>
<keyword evidence="3" id="KW-0805">Transcription regulation</keyword>
<evidence type="ECO:0000256" key="1">
    <source>
        <dbReference type="ARBA" id="ARBA00005384"/>
    </source>
</evidence>